<evidence type="ECO:0000313" key="2">
    <source>
        <dbReference type="EMBL" id="KAG1803125.1"/>
    </source>
</evidence>
<dbReference type="GeneID" id="64631238"/>
<dbReference type="AlphaFoldDB" id="A0A9P7J509"/>
<accession>A0A9P7J509</accession>
<dbReference type="Proteomes" id="UP000807769">
    <property type="component" value="Unassembled WGS sequence"/>
</dbReference>
<dbReference type="RefSeq" id="XP_041186442.1">
    <property type="nucleotide sequence ID" value="XM_041337222.1"/>
</dbReference>
<comment type="caution">
    <text evidence="2">The sequence shown here is derived from an EMBL/GenBank/DDBJ whole genome shotgun (WGS) entry which is preliminary data.</text>
</comment>
<gene>
    <name evidence="2" type="ORF">BJ212DRAFT_1396697</name>
</gene>
<sequence>MTAQKAESTFLEARARAEEEHARWEGKRAEVKAQEERLEAERETVREMEDRMAECAREVENLRILKATDEREREVKMAEMLRKKT</sequence>
<feature type="coiled-coil region" evidence="1">
    <location>
        <begin position="14"/>
        <end position="65"/>
    </location>
</feature>
<proteinExistence type="predicted"/>
<evidence type="ECO:0000256" key="1">
    <source>
        <dbReference type="SAM" id="Coils"/>
    </source>
</evidence>
<protein>
    <submittedName>
        <fullName evidence="2">Uncharacterized protein</fullName>
    </submittedName>
</protein>
<dbReference type="EMBL" id="JABBWG010000071">
    <property type="protein sequence ID" value="KAG1803125.1"/>
    <property type="molecule type" value="Genomic_DNA"/>
</dbReference>
<organism evidence="2 3">
    <name type="scientific">Suillus subaureus</name>
    <dbReference type="NCBI Taxonomy" id="48587"/>
    <lineage>
        <taxon>Eukaryota</taxon>
        <taxon>Fungi</taxon>
        <taxon>Dikarya</taxon>
        <taxon>Basidiomycota</taxon>
        <taxon>Agaricomycotina</taxon>
        <taxon>Agaricomycetes</taxon>
        <taxon>Agaricomycetidae</taxon>
        <taxon>Boletales</taxon>
        <taxon>Suillineae</taxon>
        <taxon>Suillaceae</taxon>
        <taxon>Suillus</taxon>
    </lineage>
</organism>
<dbReference type="OrthoDB" id="3267800at2759"/>
<reference evidence="2" key="1">
    <citation type="journal article" date="2020" name="New Phytol.">
        <title>Comparative genomics reveals dynamic genome evolution in host specialist ectomycorrhizal fungi.</title>
        <authorList>
            <person name="Lofgren L.A."/>
            <person name="Nguyen N.H."/>
            <person name="Vilgalys R."/>
            <person name="Ruytinx J."/>
            <person name="Liao H.L."/>
            <person name="Branco S."/>
            <person name="Kuo A."/>
            <person name="LaButti K."/>
            <person name="Lipzen A."/>
            <person name="Andreopoulos W."/>
            <person name="Pangilinan J."/>
            <person name="Riley R."/>
            <person name="Hundley H."/>
            <person name="Na H."/>
            <person name="Barry K."/>
            <person name="Grigoriev I.V."/>
            <person name="Stajich J.E."/>
            <person name="Kennedy P.G."/>
        </authorList>
    </citation>
    <scope>NUCLEOTIDE SEQUENCE</scope>
    <source>
        <strain evidence="2">MN1</strain>
    </source>
</reference>
<keyword evidence="1" id="KW-0175">Coiled coil</keyword>
<keyword evidence="3" id="KW-1185">Reference proteome</keyword>
<evidence type="ECO:0000313" key="3">
    <source>
        <dbReference type="Proteomes" id="UP000807769"/>
    </source>
</evidence>
<name>A0A9P7J509_9AGAM</name>